<dbReference type="OrthoDB" id="991641at2759"/>
<evidence type="ECO:0000313" key="1">
    <source>
        <dbReference type="EMBL" id="MBA0656678.1"/>
    </source>
</evidence>
<dbReference type="Proteomes" id="UP000593573">
    <property type="component" value="Unassembled WGS sequence"/>
</dbReference>
<evidence type="ECO:0000313" key="2">
    <source>
        <dbReference type="Proteomes" id="UP000593573"/>
    </source>
</evidence>
<organism evidence="1 2">
    <name type="scientific">Gossypium klotzschianum</name>
    <dbReference type="NCBI Taxonomy" id="34286"/>
    <lineage>
        <taxon>Eukaryota</taxon>
        <taxon>Viridiplantae</taxon>
        <taxon>Streptophyta</taxon>
        <taxon>Embryophyta</taxon>
        <taxon>Tracheophyta</taxon>
        <taxon>Spermatophyta</taxon>
        <taxon>Magnoliopsida</taxon>
        <taxon>eudicotyledons</taxon>
        <taxon>Gunneridae</taxon>
        <taxon>Pentapetalae</taxon>
        <taxon>rosids</taxon>
        <taxon>malvids</taxon>
        <taxon>Malvales</taxon>
        <taxon>Malvaceae</taxon>
        <taxon>Malvoideae</taxon>
        <taxon>Gossypium</taxon>
    </lineage>
</organism>
<dbReference type="AlphaFoldDB" id="A0A7J8V1L5"/>
<name>A0A7J8V1L5_9ROSI</name>
<gene>
    <name evidence="1" type="ORF">Goklo_009015</name>
</gene>
<protein>
    <submittedName>
        <fullName evidence="1">Uncharacterized protein</fullName>
    </submittedName>
</protein>
<sequence length="67" mass="7926">MTTIMFEIEKFDGETSFNLWQVRMIAILVQSSLKKEVLMEKTSSAWWNRLETLYATKSLVNRLVLKQ</sequence>
<comment type="caution">
    <text evidence="1">The sequence shown here is derived from an EMBL/GenBank/DDBJ whole genome shotgun (WGS) entry which is preliminary data.</text>
</comment>
<proteinExistence type="predicted"/>
<reference evidence="1 2" key="1">
    <citation type="journal article" date="2019" name="Genome Biol. Evol.">
        <title>Insights into the evolution of the New World diploid cottons (Gossypium, subgenus Houzingenia) based on genome sequencing.</title>
        <authorList>
            <person name="Grover C.E."/>
            <person name="Arick M.A. 2nd"/>
            <person name="Thrash A."/>
            <person name="Conover J.L."/>
            <person name="Sanders W.S."/>
            <person name="Peterson D.G."/>
            <person name="Frelichowski J.E."/>
            <person name="Scheffler J.A."/>
            <person name="Scheffler B.E."/>
            <person name="Wendel J.F."/>
        </authorList>
    </citation>
    <scope>NUCLEOTIDE SEQUENCE [LARGE SCALE GENOMIC DNA]</scope>
    <source>
        <strain evidence="1">57</strain>
        <tissue evidence="1">Leaf</tissue>
    </source>
</reference>
<dbReference type="EMBL" id="JABFAB010000008">
    <property type="protein sequence ID" value="MBA0656678.1"/>
    <property type="molecule type" value="Genomic_DNA"/>
</dbReference>
<accession>A0A7J8V1L5</accession>
<keyword evidence="2" id="KW-1185">Reference proteome</keyword>
<feature type="non-terminal residue" evidence="1">
    <location>
        <position position="67"/>
    </location>
</feature>